<protein>
    <submittedName>
        <fullName evidence="1">Uncharacterized protein</fullName>
    </submittedName>
</protein>
<dbReference type="AlphaFoldDB" id="W9NCX4"/>
<organism evidence="1">
    <name type="scientific">Fusarium oxysporum f. sp. pisi HDV247</name>
    <dbReference type="NCBI Taxonomy" id="1080344"/>
    <lineage>
        <taxon>Eukaryota</taxon>
        <taxon>Fungi</taxon>
        <taxon>Dikarya</taxon>
        <taxon>Ascomycota</taxon>
        <taxon>Pezizomycotina</taxon>
        <taxon>Sordariomycetes</taxon>
        <taxon>Hypocreomycetidae</taxon>
        <taxon>Hypocreales</taxon>
        <taxon>Nectriaceae</taxon>
        <taxon>Fusarium</taxon>
        <taxon>Fusarium oxysporum species complex</taxon>
    </lineage>
</organism>
<dbReference type="HOGENOM" id="CLU_3014182_0_0_1"/>
<accession>W9NCX4</accession>
<reference evidence="1" key="1">
    <citation type="submission" date="2011-10" db="EMBL/GenBank/DDBJ databases">
        <title>The Genome Sequence of Fusarium oxysporum HDV247.</title>
        <authorList>
            <consortium name="The Broad Institute Genome Sequencing Platform"/>
            <person name="Ma L.-J."/>
            <person name="Gale L.R."/>
            <person name="Schwartz D.C."/>
            <person name="Zhou S."/>
            <person name="Corby-Kistler H."/>
            <person name="Young S.K."/>
            <person name="Zeng Q."/>
            <person name="Gargeya S."/>
            <person name="Fitzgerald M."/>
            <person name="Haas B."/>
            <person name="Abouelleil A."/>
            <person name="Alvarado L."/>
            <person name="Arachchi H.M."/>
            <person name="Berlin A."/>
            <person name="Brown A."/>
            <person name="Chapman S.B."/>
            <person name="Chen Z."/>
            <person name="Dunbar C."/>
            <person name="Freedman E."/>
            <person name="Gearin G."/>
            <person name="Goldberg J."/>
            <person name="Griggs A."/>
            <person name="Gujja S."/>
            <person name="Heiman D."/>
            <person name="Howarth C."/>
            <person name="Larson L."/>
            <person name="Lui A."/>
            <person name="MacDonald P.J.P."/>
            <person name="Montmayeur A."/>
            <person name="Murphy C."/>
            <person name="Neiman D."/>
            <person name="Pearson M."/>
            <person name="Priest M."/>
            <person name="Roberts A."/>
            <person name="Saif S."/>
            <person name="Shea T."/>
            <person name="Shenoy N."/>
            <person name="Sisk P."/>
            <person name="Stolte C."/>
            <person name="Sykes S."/>
            <person name="Wortman J."/>
            <person name="Nusbaum C."/>
            <person name="Birren B."/>
        </authorList>
    </citation>
    <scope>NUCLEOTIDE SEQUENCE [LARGE SCALE GENOMIC DNA]</scope>
    <source>
        <strain evidence="1">HDV247</strain>
    </source>
</reference>
<sequence>MLISMVILGETVLFMNPYCSPSHQVSGDRPLAAQLLLFLAEIMNMNLLPGCVALSGARRD</sequence>
<dbReference type="Proteomes" id="UP000030751">
    <property type="component" value="Unassembled WGS sequence"/>
</dbReference>
<evidence type="ECO:0000313" key="1">
    <source>
        <dbReference type="EMBL" id="EXA28566.1"/>
    </source>
</evidence>
<name>W9NCX4_FUSOX</name>
<proteinExistence type="predicted"/>
<dbReference type="EMBL" id="JH651215">
    <property type="protein sequence ID" value="EXA28566.1"/>
    <property type="molecule type" value="Genomic_DNA"/>
</dbReference>
<gene>
    <name evidence="1" type="ORF">FOVG_19835</name>
</gene>
<reference evidence="1" key="2">
    <citation type="submission" date="2012-05" db="EMBL/GenBank/DDBJ databases">
        <title>Annotation of the Genome Sequence of Fusarium oxysporum HDV247.</title>
        <authorList>
            <consortium name="The Broad Institute Genomics Platform"/>
            <person name="Ma L.-J."/>
            <person name="Corby-Kistler H."/>
            <person name="Broz K."/>
            <person name="Gale L.R."/>
            <person name="Jonkers W."/>
            <person name="O'Donnell K."/>
            <person name="Ploetz R."/>
            <person name="Steinberg C."/>
            <person name="Schwartz D.C."/>
            <person name="VanEtten H."/>
            <person name="Zhou S."/>
            <person name="Young S.K."/>
            <person name="Zeng Q."/>
            <person name="Gargeya S."/>
            <person name="Fitzgerald M."/>
            <person name="Abouelleil A."/>
            <person name="Alvarado L."/>
            <person name="Chapman S.B."/>
            <person name="Gainer-Dewar J."/>
            <person name="Goldberg J."/>
            <person name="Griggs A."/>
            <person name="Gujja S."/>
            <person name="Hansen M."/>
            <person name="Howarth C."/>
            <person name="Imamovic A."/>
            <person name="Ireland A."/>
            <person name="Larimer J."/>
            <person name="McCowan C."/>
            <person name="Murphy C."/>
            <person name="Pearson M."/>
            <person name="Poon T.W."/>
            <person name="Priest M."/>
            <person name="Roberts A."/>
            <person name="Saif S."/>
            <person name="Shea T."/>
            <person name="Sykes S."/>
            <person name="Wortman J."/>
            <person name="Nusbaum C."/>
            <person name="Birren B."/>
        </authorList>
    </citation>
    <scope>NUCLEOTIDE SEQUENCE</scope>
    <source>
        <strain evidence="1">HDV247</strain>
    </source>
</reference>